<feature type="domain" description="MotA/TolQ/ExbB proton channel" evidence="9">
    <location>
        <begin position="99"/>
        <end position="181"/>
    </location>
</feature>
<name>A0A4S2F4Q5_PARDI</name>
<keyword evidence="3 8" id="KW-0812">Transmembrane</keyword>
<protein>
    <recommendedName>
        <fullName evidence="9">MotA/TolQ/ExbB proton channel domain-containing protein</fullName>
    </recommendedName>
</protein>
<gene>
    <name evidence="10" type="ORF">E5342_00765</name>
</gene>
<keyword evidence="7" id="KW-0175">Coiled coil</keyword>
<feature type="coiled-coil region" evidence="7">
    <location>
        <begin position="628"/>
        <end position="655"/>
    </location>
</feature>
<evidence type="ECO:0000256" key="3">
    <source>
        <dbReference type="ARBA" id="ARBA00022692"/>
    </source>
</evidence>
<evidence type="ECO:0000256" key="1">
    <source>
        <dbReference type="ARBA" id="ARBA00004651"/>
    </source>
</evidence>
<keyword evidence="5 8" id="KW-0472">Membrane</keyword>
<evidence type="ECO:0000256" key="7">
    <source>
        <dbReference type="SAM" id="Coils"/>
    </source>
</evidence>
<feature type="transmembrane region" description="Helical" evidence="8">
    <location>
        <begin position="146"/>
        <end position="170"/>
    </location>
</feature>
<dbReference type="EMBL" id="SRYM01000001">
    <property type="protein sequence ID" value="TGY63915.1"/>
    <property type="molecule type" value="Genomic_DNA"/>
</dbReference>
<comment type="similarity">
    <text evidence="6">Belongs to the exbB/tolQ family.</text>
</comment>
<evidence type="ECO:0000256" key="5">
    <source>
        <dbReference type="ARBA" id="ARBA00023136"/>
    </source>
</evidence>
<comment type="caution">
    <text evidence="10">The sequence shown here is derived from an EMBL/GenBank/DDBJ whole genome shotgun (WGS) entry which is preliminary data.</text>
</comment>
<keyword evidence="6" id="KW-0653">Protein transport</keyword>
<evidence type="ECO:0000256" key="6">
    <source>
        <dbReference type="RuleBase" id="RU004057"/>
    </source>
</evidence>
<sequence length="661" mass="73180">MNTITEWINNDTTTVVFCIIILSVFFFFLLQAIGLQRLSFLIIKINSKDDILQSLENTKLNNLKQQFEQTINIKTPKGNKTNTPSSIYFDEFHLCKAFDFNLRLLDTAAGTLVGLGLLGTFLGLTLGVRGIDITDSSKISESIKQLLGGMGTAFMTSLFGMALSLIYTFVDKQCKHSLAKSLSDFTERLDDLYYIDDTRLAQLQQEEMMTNFYGNVRLLIEKQSTEIVRELKGTLIYDDANGNKVPVCNAIRDILLENNEQSKALKSFSTDLAIEMNDRLDETMSRQMQENIIPLMGDLNKTAGDIVKHIDLLSKDIASPATDIIEKVVEELKKSIDVVLNEFKSSLSGSATKELERLALQLGSATDAMAKFPQNMEDISLTLQATIKDVQSVVSEISKTSATANSEAMQEMQKQTTLATNAIRDAINDLKSVMTDVSNSTQLHSEQTINKMSDATQQMTALVQQTVQNISGGLSDQQLSILSLHEGVINEIKNLLKTFEVGLNHLEKVNGLLFQTMGQFGEAQNSITDTTINLKAISGNMDVSTKKFSDIVMEHSNKIGVIQQDTERGIAAVKDILHNADELSEGYVKKFGIIEGGLQGIFSQIQNGLTEYSHIVIASNQKYLESYSASLTQTADALSNAIQQLNEVVEMLVESINTRKQ</sequence>
<comment type="subcellular location">
    <subcellularLocation>
        <location evidence="1">Cell membrane</location>
        <topology evidence="1">Multi-pass membrane protein</topology>
    </subcellularLocation>
    <subcellularLocation>
        <location evidence="6">Membrane</location>
        <topology evidence="6">Multi-pass membrane protein</topology>
    </subcellularLocation>
</comment>
<evidence type="ECO:0000313" key="11">
    <source>
        <dbReference type="Proteomes" id="UP000310032"/>
    </source>
</evidence>
<dbReference type="AlphaFoldDB" id="A0A4S2F4Q5"/>
<dbReference type="RefSeq" id="WP_135958604.1">
    <property type="nucleotide sequence ID" value="NZ_SRYM01000001.1"/>
</dbReference>
<dbReference type="GO" id="GO:0015031">
    <property type="term" value="P:protein transport"/>
    <property type="evidence" value="ECO:0007669"/>
    <property type="project" value="UniProtKB-KW"/>
</dbReference>
<evidence type="ECO:0000313" key="10">
    <source>
        <dbReference type="EMBL" id="TGY63915.1"/>
    </source>
</evidence>
<evidence type="ECO:0000259" key="9">
    <source>
        <dbReference type="Pfam" id="PF01618"/>
    </source>
</evidence>
<evidence type="ECO:0000256" key="4">
    <source>
        <dbReference type="ARBA" id="ARBA00022989"/>
    </source>
</evidence>
<evidence type="ECO:0000256" key="8">
    <source>
        <dbReference type="SAM" id="Phobius"/>
    </source>
</evidence>
<accession>A0A4S2F4Q5</accession>
<keyword evidence="4 8" id="KW-1133">Transmembrane helix</keyword>
<feature type="transmembrane region" description="Helical" evidence="8">
    <location>
        <begin position="12"/>
        <end position="35"/>
    </location>
</feature>
<keyword evidence="2" id="KW-1003">Cell membrane</keyword>
<dbReference type="Proteomes" id="UP000310032">
    <property type="component" value="Unassembled WGS sequence"/>
</dbReference>
<reference evidence="10 11" key="1">
    <citation type="submission" date="2019-04" db="EMBL/GenBank/DDBJ databases">
        <title>Microbes associate with the intestines of laboratory mice.</title>
        <authorList>
            <person name="Navarre W."/>
            <person name="Wong E."/>
            <person name="Huang K."/>
            <person name="Tropini C."/>
            <person name="Ng K."/>
            <person name="Yu B."/>
        </authorList>
    </citation>
    <scope>NUCLEOTIDE SEQUENCE [LARGE SCALE GENOMIC DNA]</scope>
    <source>
        <strain evidence="10 11">NM39_I3</strain>
    </source>
</reference>
<dbReference type="InterPro" id="IPR002898">
    <property type="entry name" value="MotA_ExbB_proton_chnl"/>
</dbReference>
<dbReference type="Pfam" id="PF01618">
    <property type="entry name" value="MotA_ExbB"/>
    <property type="match status" value="1"/>
</dbReference>
<feature type="transmembrane region" description="Helical" evidence="8">
    <location>
        <begin position="104"/>
        <end position="126"/>
    </location>
</feature>
<keyword evidence="6" id="KW-0813">Transport</keyword>
<organism evidence="10 11">
    <name type="scientific">Parabacteroides distasonis</name>
    <dbReference type="NCBI Taxonomy" id="823"/>
    <lineage>
        <taxon>Bacteria</taxon>
        <taxon>Pseudomonadati</taxon>
        <taxon>Bacteroidota</taxon>
        <taxon>Bacteroidia</taxon>
        <taxon>Bacteroidales</taxon>
        <taxon>Tannerellaceae</taxon>
        <taxon>Parabacteroides</taxon>
    </lineage>
</organism>
<proteinExistence type="inferred from homology"/>
<evidence type="ECO:0000256" key="2">
    <source>
        <dbReference type="ARBA" id="ARBA00022475"/>
    </source>
</evidence>
<dbReference type="GO" id="GO:0005886">
    <property type="term" value="C:plasma membrane"/>
    <property type="evidence" value="ECO:0007669"/>
    <property type="project" value="UniProtKB-SubCell"/>
</dbReference>